<evidence type="ECO:0000256" key="11">
    <source>
        <dbReference type="ARBA" id="ARBA00084087"/>
    </source>
</evidence>
<keyword evidence="4" id="KW-0547">Nucleotide-binding</keyword>
<evidence type="ECO:0000256" key="8">
    <source>
        <dbReference type="ARBA" id="ARBA00048202"/>
    </source>
</evidence>
<evidence type="ECO:0000256" key="6">
    <source>
        <dbReference type="ARBA" id="ARBA00022967"/>
    </source>
</evidence>
<sequence>MKIGVIKETKEFEKRVALSPDVVKLLRKKEFEVIIESGAGEGSYFSDQDYRDAGAEVSDLPGVFSSDVILKVNIPSLEEIAQMKQGSACISYMYAYQHPEIIEALNKKSISSFSMDAVPRISRAQKMDALSSQANLAGYKSVILGANYLGKIFPLMMTASGTITPAKVLIFGAGVAGLQAVATAKRLGAIVEVSDVRPETKEQVESLGGRFLTVEGAEAVKIEGGYAKEVSAEFLEKQQKLIQDKIKDADLVITTALVMGRKSPILVTEEMVKSMKTGSVIVDMAVESGGNCAISEKDKTVVKYGVTLVGESNLPSLLPVNASQLYATNISTLFLHLFNSFGLIPNLEEEITKGVLITHEGQLVHEFTKNILNSHPKNS</sequence>
<dbReference type="SMART" id="SM01002">
    <property type="entry name" value="AlaDh_PNT_C"/>
    <property type="match status" value="1"/>
</dbReference>
<evidence type="ECO:0000256" key="2">
    <source>
        <dbReference type="ARBA" id="ARBA00005689"/>
    </source>
</evidence>
<dbReference type="AlphaFoldDB" id="A0A1G5WDR2"/>
<dbReference type="InterPro" id="IPR007698">
    <property type="entry name" value="AlaDH/PNT_NAD(H)-bd"/>
</dbReference>
<evidence type="ECO:0000256" key="5">
    <source>
        <dbReference type="ARBA" id="ARBA00022857"/>
    </source>
</evidence>
<comment type="similarity">
    <text evidence="2">Belongs to the AlaDH/PNT family.</text>
</comment>
<dbReference type="InterPro" id="IPR007886">
    <property type="entry name" value="AlaDH/PNT_N"/>
</dbReference>
<dbReference type="InterPro" id="IPR008143">
    <property type="entry name" value="Ala_DH/PNT_CS2"/>
</dbReference>
<reference evidence="15" key="1">
    <citation type="submission" date="2016-10" db="EMBL/GenBank/DDBJ databases">
        <authorList>
            <person name="Varghese N."/>
            <person name="Submissions S."/>
        </authorList>
    </citation>
    <scope>NUCLEOTIDE SEQUENCE [LARGE SCALE GENOMIC DNA]</scope>
    <source>
        <strain evidence="15">DSM 22703</strain>
    </source>
</reference>
<dbReference type="GO" id="GO:0008750">
    <property type="term" value="F:proton-translocating NAD(P)+ transhydrogenase activity"/>
    <property type="evidence" value="ECO:0007669"/>
    <property type="project" value="UniProtKB-EC"/>
</dbReference>
<keyword evidence="15" id="KW-1185">Reference proteome</keyword>
<dbReference type="NCBIfam" id="NF006942">
    <property type="entry name" value="PRK09424.1"/>
    <property type="match status" value="1"/>
</dbReference>
<evidence type="ECO:0000313" key="14">
    <source>
        <dbReference type="EMBL" id="SDA55896.1"/>
    </source>
</evidence>
<dbReference type="Pfam" id="PF05222">
    <property type="entry name" value="AlaDh_PNT_N"/>
    <property type="match status" value="1"/>
</dbReference>
<keyword evidence="5" id="KW-0521">NADP</keyword>
<evidence type="ECO:0000256" key="4">
    <source>
        <dbReference type="ARBA" id="ARBA00022741"/>
    </source>
</evidence>
<dbReference type="FunFam" id="3.40.50.720:FF:000188">
    <property type="entry name" value="NAD(P) transhydrogenase alpha subunit 1"/>
    <property type="match status" value="1"/>
</dbReference>
<dbReference type="OrthoDB" id="9804592at2"/>
<evidence type="ECO:0000256" key="10">
    <source>
        <dbReference type="ARBA" id="ARBA00076996"/>
    </source>
</evidence>
<evidence type="ECO:0000256" key="7">
    <source>
        <dbReference type="ARBA" id="ARBA00023027"/>
    </source>
</evidence>
<dbReference type="PANTHER" id="PTHR10160">
    <property type="entry name" value="NAD(P) TRANSHYDROGENASE"/>
    <property type="match status" value="1"/>
</dbReference>
<comment type="function">
    <text evidence="1">The transhydrogenation between NADH and NADP is coupled to respiration and ATP hydrolysis and functions as a proton pump across the membrane.</text>
</comment>
<name>A0A1G5WDR2_9BACT</name>
<dbReference type="EC" id="7.1.1.1" evidence="3"/>
<evidence type="ECO:0000313" key="15">
    <source>
        <dbReference type="Proteomes" id="UP000198756"/>
    </source>
</evidence>
<organism evidence="14 15">
    <name type="scientific">Algoriphagus alkaliphilus</name>
    <dbReference type="NCBI Taxonomy" id="279824"/>
    <lineage>
        <taxon>Bacteria</taxon>
        <taxon>Pseudomonadati</taxon>
        <taxon>Bacteroidota</taxon>
        <taxon>Cytophagia</taxon>
        <taxon>Cytophagales</taxon>
        <taxon>Cyclobacteriaceae</taxon>
        <taxon>Algoriphagus</taxon>
    </lineage>
</organism>
<evidence type="ECO:0000256" key="3">
    <source>
        <dbReference type="ARBA" id="ARBA00012943"/>
    </source>
</evidence>
<dbReference type="PANTHER" id="PTHR10160:SF19">
    <property type="entry name" value="PROTON-TRANSLOCATING NAD(P)(+) TRANSHYDROGENASE"/>
    <property type="match status" value="1"/>
</dbReference>
<dbReference type="SUPFAM" id="SSF51735">
    <property type="entry name" value="NAD(P)-binding Rossmann-fold domains"/>
    <property type="match status" value="1"/>
</dbReference>
<dbReference type="SMART" id="SM01003">
    <property type="entry name" value="AlaDh_PNT_N"/>
    <property type="match status" value="1"/>
</dbReference>
<dbReference type="InterPro" id="IPR036291">
    <property type="entry name" value="NAD(P)-bd_dom_sf"/>
</dbReference>
<feature type="domain" description="Alanine dehydrogenase/pyridine nucleotide transhydrogenase NAD(H)-binding" evidence="12">
    <location>
        <begin position="146"/>
        <end position="310"/>
    </location>
</feature>
<dbReference type="Pfam" id="PF01262">
    <property type="entry name" value="AlaDh_PNT_C"/>
    <property type="match status" value="1"/>
</dbReference>
<dbReference type="GO" id="GO:0050661">
    <property type="term" value="F:NADP binding"/>
    <property type="evidence" value="ECO:0007669"/>
    <property type="project" value="TreeGrafter"/>
</dbReference>
<evidence type="ECO:0000256" key="1">
    <source>
        <dbReference type="ARBA" id="ARBA00003943"/>
    </source>
</evidence>
<dbReference type="Proteomes" id="UP000198756">
    <property type="component" value="Unassembled WGS sequence"/>
</dbReference>
<dbReference type="Gene3D" id="3.40.50.720">
    <property type="entry name" value="NAD(P)-binding Rossmann-like Domain"/>
    <property type="match status" value="2"/>
</dbReference>
<dbReference type="GO" id="GO:0006740">
    <property type="term" value="P:NADPH regeneration"/>
    <property type="evidence" value="ECO:0007669"/>
    <property type="project" value="TreeGrafter"/>
</dbReference>
<proteinExistence type="inferred from homology"/>
<evidence type="ECO:0000259" key="13">
    <source>
        <dbReference type="SMART" id="SM01003"/>
    </source>
</evidence>
<keyword evidence="6" id="KW-1278">Translocase</keyword>
<dbReference type="SUPFAM" id="SSF52283">
    <property type="entry name" value="Formate/glycerate dehydrogenase catalytic domain-like"/>
    <property type="match status" value="1"/>
</dbReference>
<keyword evidence="7" id="KW-0520">NAD</keyword>
<dbReference type="RefSeq" id="WP_092728877.1">
    <property type="nucleotide sequence ID" value="NZ_FMXE01000006.1"/>
</dbReference>
<accession>A0A1G5WDR2</accession>
<dbReference type="STRING" id="279824.SAMN03080617_01033"/>
<gene>
    <name evidence="14" type="ORF">SAMN03080617_01033</name>
</gene>
<dbReference type="GO" id="GO:0005886">
    <property type="term" value="C:plasma membrane"/>
    <property type="evidence" value="ECO:0007669"/>
    <property type="project" value="TreeGrafter"/>
</dbReference>
<comment type="catalytic activity">
    <reaction evidence="8">
        <text>NAD(+) + NADPH + H(+)(in) = NADH + NADP(+) + H(+)(out)</text>
        <dbReference type="Rhea" id="RHEA:47992"/>
        <dbReference type="ChEBI" id="CHEBI:15378"/>
        <dbReference type="ChEBI" id="CHEBI:57540"/>
        <dbReference type="ChEBI" id="CHEBI:57783"/>
        <dbReference type="ChEBI" id="CHEBI:57945"/>
        <dbReference type="ChEBI" id="CHEBI:58349"/>
        <dbReference type="EC" id="7.1.1.1"/>
    </reaction>
</comment>
<dbReference type="CDD" id="cd05304">
    <property type="entry name" value="Rubrum_tdh"/>
    <property type="match status" value="1"/>
</dbReference>
<dbReference type="EMBL" id="FMXE01000006">
    <property type="protein sequence ID" value="SDA55896.1"/>
    <property type="molecule type" value="Genomic_DNA"/>
</dbReference>
<dbReference type="PROSITE" id="PS00837">
    <property type="entry name" value="ALADH_PNT_2"/>
    <property type="match status" value="1"/>
</dbReference>
<evidence type="ECO:0000256" key="9">
    <source>
        <dbReference type="ARBA" id="ARBA00071353"/>
    </source>
</evidence>
<dbReference type="GO" id="GO:0016491">
    <property type="term" value="F:oxidoreductase activity"/>
    <property type="evidence" value="ECO:0007669"/>
    <property type="project" value="InterPro"/>
</dbReference>
<protein>
    <recommendedName>
        <fullName evidence="9">NAD(P) transhydrogenase subunit alpha part 1</fullName>
        <ecNumber evidence="3">7.1.1.1</ecNumber>
    </recommendedName>
    <alternativeName>
        <fullName evidence="11">Nicotinamide nucleotide transhydrogenase subunit alpha 1</fullName>
    </alternativeName>
    <alternativeName>
        <fullName evidence="10">Pyridine nucleotide transhydrogenase subunit alpha 1</fullName>
    </alternativeName>
</protein>
<feature type="domain" description="Alanine dehydrogenase/pyridine nucleotide transhydrogenase N-terminal" evidence="13">
    <location>
        <begin position="4"/>
        <end position="137"/>
    </location>
</feature>
<evidence type="ECO:0000259" key="12">
    <source>
        <dbReference type="SMART" id="SM01002"/>
    </source>
</evidence>